<accession>C4J0F7</accession>
<dbReference type="RefSeq" id="NP_001332861.1">
    <property type="nucleotide sequence ID" value="NM_001345932.2"/>
</dbReference>
<dbReference type="KEGG" id="zma:103641156"/>
<reference evidence="1" key="1">
    <citation type="journal article" date="2009" name="PLoS Genet.">
        <title>Sequencing, mapping, and analysis of 27,455 maize full-length cDNAs.</title>
        <authorList>
            <person name="Soderlund C."/>
            <person name="Descour A."/>
            <person name="Kudrna D."/>
            <person name="Bomhoff M."/>
            <person name="Boyd L."/>
            <person name="Currie J."/>
            <person name="Angelova A."/>
            <person name="Collura K."/>
            <person name="Wissotski M."/>
            <person name="Ashley E."/>
            <person name="Morrow D."/>
            <person name="Fernandes J."/>
            <person name="Walbot V."/>
            <person name="Yu Y."/>
        </authorList>
    </citation>
    <scope>NUCLEOTIDE SEQUENCE</scope>
    <source>
        <strain evidence="1">B73</strain>
    </source>
</reference>
<name>C4J0F7_MAIZE</name>
<proteinExistence type="evidence at transcript level"/>
<dbReference type="GeneID" id="103641156"/>
<organism evidence="1">
    <name type="scientific">Zea mays</name>
    <name type="common">Maize</name>
    <dbReference type="NCBI Taxonomy" id="4577"/>
    <lineage>
        <taxon>Eukaryota</taxon>
        <taxon>Viridiplantae</taxon>
        <taxon>Streptophyta</taxon>
        <taxon>Embryophyta</taxon>
        <taxon>Tracheophyta</taxon>
        <taxon>Spermatophyta</taxon>
        <taxon>Magnoliopsida</taxon>
        <taxon>Liliopsida</taxon>
        <taxon>Poales</taxon>
        <taxon>Poaceae</taxon>
        <taxon>PACMAD clade</taxon>
        <taxon>Panicoideae</taxon>
        <taxon>Andropogonodae</taxon>
        <taxon>Andropogoneae</taxon>
        <taxon>Tripsacinae</taxon>
        <taxon>Zea</taxon>
    </lineage>
</organism>
<evidence type="ECO:0000313" key="1">
    <source>
        <dbReference type="EMBL" id="ACR34657.1"/>
    </source>
</evidence>
<dbReference type="EMBL" id="BT084304">
    <property type="protein sequence ID" value="ACR34657.1"/>
    <property type="molecule type" value="mRNA"/>
</dbReference>
<sequence length="45" mass="5315">MAFSDSCVWCEFLCVLKIKFRCHSRTEPAICYERDQLQITFVSPL</sequence>
<dbReference type="OrthoDB" id="10264738at2759"/>
<dbReference type="AlphaFoldDB" id="C4J0F7"/>
<protein>
    <submittedName>
        <fullName evidence="1">Uncharacterized protein</fullName>
    </submittedName>
</protein>